<reference evidence="1" key="2">
    <citation type="journal article" date="2015" name="Data Brief">
        <title>Shoot transcriptome of the giant reed, Arundo donax.</title>
        <authorList>
            <person name="Barrero R.A."/>
            <person name="Guerrero F.D."/>
            <person name="Moolhuijzen P."/>
            <person name="Goolsby J.A."/>
            <person name="Tidwell J."/>
            <person name="Bellgard S.E."/>
            <person name="Bellgard M.I."/>
        </authorList>
    </citation>
    <scope>NUCLEOTIDE SEQUENCE</scope>
    <source>
        <tissue evidence="1">Shoot tissue taken approximately 20 cm above the soil surface</tissue>
    </source>
</reference>
<proteinExistence type="predicted"/>
<protein>
    <submittedName>
        <fullName evidence="1">Uncharacterized protein</fullName>
    </submittedName>
</protein>
<evidence type="ECO:0000313" key="1">
    <source>
        <dbReference type="EMBL" id="JAD39047.1"/>
    </source>
</evidence>
<dbReference type="EMBL" id="GBRH01258848">
    <property type="protein sequence ID" value="JAD39047.1"/>
    <property type="molecule type" value="Transcribed_RNA"/>
</dbReference>
<organism evidence="1">
    <name type="scientific">Arundo donax</name>
    <name type="common">Giant reed</name>
    <name type="synonym">Donax arundinaceus</name>
    <dbReference type="NCBI Taxonomy" id="35708"/>
    <lineage>
        <taxon>Eukaryota</taxon>
        <taxon>Viridiplantae</taxon>
        <taxon>Streptophyta</taxon>
        <taxon>Embryophyta</taxon>
        <taxon>Tracheophyta</taxon>
        <taxon>Spermatophyta</taxon>
        <taxon>Magnoliopsida</taxon>
        <taxon>Liliopsida</taxon>
        <taxon>Poales</taxon>
        <taxon>Poaceae</taxon>
        <taxon>PACMAD clade</taxon>
        <taxon>Arundinoideae</taxon>
        <taxon>Arundineae</taxon>
        <taxon>Arundo</taxon>
    </lineage>
</organism>
<sequence length="13" mass="1498">MRRGLLSSKVHVD</sequence>
<name>A0A0A8ZW76_ARUDO</name>
<reference evidence="1" key="1">
    <citation type="submission" date="2014-09" db="EMBL/GenBank/DDBJ databases">
        <authorList>
            <person name="Magalhaes I.L.F."/>
            <person name="Oliveira U."/>
            <person name="Santos F.R."/>
            <person name="Vidigal T.H.D.A."/>
            <person name="Brescovit A.D."/>
            <person name="Santos A.J."/>
        </authorList>
    </citation>
    <scope>NUCLEOTIDE SEQUENCE</scope>
    <source>
        <tissue evidence="1">Shoot tissue taken approximately 20 cm above the soil surface</tissue>
    </source>
</reference>
<accession>A0A0A8ZW76</accession>